<dbReference type="InterPro" id="IPR000551">
    <property type="entry name" value="MerR-type_HTH_dom"/>
</dbReference>
<dbReference type="Proteomes" id="UP000585721">
    <property type="component" value="Unassembled WGS sequence"/>
</dbReference>
<accession>A0A841GN12</accession>
<organism evidence="3 4">
    <name type="scientific">Tolumonas osonensis</name>
    <dbReference type="NCBI Taxonomy" id="675874"/>
    <lineage>
        <taxon>Bacteria</taxon>
        <taxon>Pseudomonadati</taxon>
        <taxon>Pseudomonadota</taxon>
        <taxon>Gammaproteobacteria</taxon>
        <taxon>Aeromonadales</taxon>
        <taxon>Aeromonadaceae</taxon>
        <taxon>Tolumonas</taxon>
    </lineage>
</organism>
<dbReference type="NCBIfam" id="TIGR02047">
    <property type="entry name" value="CadR-PbrR"/>
    <property type="match status" value="1"/>
</dbReference>
<sequence length="143" mass="16695">MKIGELARLTNCPVETIRFYEKTGLLPEALRTESNYRDYEPLHLERLRFIRNCRAFDMSHDEIRQLIALVDAHAESCQSVNEILDEHIHHIEDRISELTMLVGQLKTLRQQCHQQQGVDECRIVQGLANLTLPERTERHSHLG</sequence>
<dbReference type="InterPro" id="IPR009061">
    <property type="entry name" value="DNA-bd_dom_put_sf"/>
</dbReference>
<comment type="caution">
    <text evidence="3">The sequence shown here is derived from an EMBL/GenBank/DDBJ whole genome shotgun (WGS) entry which is preliminary data.</text>
</comment>
<gene>
    <name evidence="3" type="ORF">HNR75_000745</name>
</gene>
<dbReference type="InterPro" id="IPR047057">
    <property type="entry name" value="MerR_fam"/>
</dbReference>
<evidence type="ECO:0000313" key="3">
    <source>
        <dbReference type="EMBL" id="MBB6054873.1"/>
    </source>
</evidence>
<dbReference type="PRINTS" id="PR00040">
    <property type="entry name" value="HTHMERR"/>
</dbReference>
<dbReference type="GO" id="GO:0045893">
    <property type="term" value="P:positive regulation of DNA-templated transcription"/>
    <property type="evidence" value="ECO:0007669"/>
    <property type="project" value="InterPro"/>
</dbReference>
<evidence type="ECO:0000256" key="1">
    <source>
        <dbReference type="ARBA" id="ARBA00023125"/>
    </source>
</evidence>
<proteinExistence type="predicted"/>
<dbReference type="PROSITE" id="PS50937">
    <property type="entry name" value="HTH_MERR_2"/>
    <property type="match status" value="1"/>
</dbReference>
<dbReference type="Pfam" id="PF13411">
    <property type="entry name" value="MerR_1"/>
    <property type="match status" value="1"/>
</dbReference>
<dbReference type="GO" id="GO:0003700">
    <property type="term" value="F:DNA-binding transcription factor activity"/>
    <property type="evidence" value="ECO:0007669"/>
    <property type="project" value="InterPro"/>
</dbReference>
<dbReference type="PANTHER" id="PTHR30204:SF92">
    <property type="entry name" value="HTH-TYPE TRANSCRIPTIONAL REGULATOR ZNTR"/>
    <property type="match status" value="1"/>
</dbReference>
<dbReference type="RefSeq" id="WP_188025672.1">
    <property type="nucleotide sequence ID" value="NZ_JACHGR010000002.1"/>
</dbReference>
<dbReference type="GO" id="GO:0046872">
    <property type="term" value="F:metal ion binding"/>
    <property type="evidence" value="ECO:0007669"/>
    <property type="project" value="InterPro"/>
</dbReference>
<dbReference type="SUPFAM" id="SSF46955">
    <property type="entry name" value="Putative DNA-binding domain"/>
    <property type="match status" value="1"/>
</dbReference>
<name>A0A841GN12_9GAMM</name>
<feature type="domain" description="HTH merR-type" evidence="2">
    <location>
        <begin position="1"/>
        <end position="69"/>
    </location>
</feature>
<dbReference type="AlphaFoldDB" id="A0A841GN12"/>
<dbReference type="GO" id="GO:0003677">
    <property type="term" value="F:DNA binding"/>
    <property type="evidence" value="ECO:0007669"/>
    <property type="project" value="UniProtKB-KW"/>
</dbReference>
<evidence type="ECO:0000313" key="4">
    <source>
        <dbReference type="Proteomes" id="UP000585721"/>
    </source>
</evidence>
<reference evidence="3 4" key="1">
    <citation type="submission" date="2020-08" db="EMBL/GenBank/DDBJ databases">
        <title>Genomic Encyclopedia of Type Strains, Phase IV (KMG-IV): sequencing the most valuable type-strain genomes for metagenomic binning, comparative biology and taxonomic classification.</title>
        <authorList>
            <person name="Goeker M."/>
        </authorList>
    </citation>
    <scope>NUCLEOTIDE SEQUENCE [LARGE SCALE GENOMIC DNA]</scope>
    <source>
        <strain evidence="3 4">DSM 22975</strain>
    </source>
</reference>
<protein>
    <submittedName>
        <fullName evidence="3">Cd(II)/Pb(II)-responsive transcriptional regulator</fullName>
    </submittedName>
</protein>
<keyword evidence="4" id="KW-1185">Reference proteome</keyword>
<evidence type="ECO:0000259" key="2">
    <source>
        <dbReference type="PROSITE" id="PS50937"/>
    </source>
</evidence>
<dbReference type="InterPro" id="IPR011791">
    <property type="entry name" value="CadR-PbrR"/>
</dbReference>
<dbReference type="SMART" id="SM00422">
    <property type="entry name" value="HTH_MERR"/>
    <property type="match status" value="1"/>
</dbReference>
<dbReference type="EMBL" id="JACHGR010000002">
    <property type="protein sequence ID" value="MBB6054873.1"/>
    <property type="molecule type" value="Genomic_DNA"/>
</dbReference>
<dbReference type="PANTHER" id="PTHR30204">
    <property type="entry name" value="REDOX-CYCLING DRUG-SENSING TRANSCRIPTIONAL ACTIVATOR SOXR"/>
    <property type="match status" value="1"/>
</dbReference>
<keyword evidence="1" id="KW-0238">DNA-binding</keyword>
<dbReference type="CDD" id="cd04784">
    <property type="entry name" value="HTH_CadR-PbrR"/>
    <property type="match status" value="1"/>
</dbReference>
<dbReference type="Gene3D" id="1.10.1660.10">
    <property type="match status" value="1"/>
</dbReference>